<evidence type="ECO:0000313" key="2">
    <source>
        <dbReference type="EMBL" id="SEI74128.1"/>
    </source>
</evidence>
<evidence type="ECO:0000313" key="3">
    <source>
        <dbReference type="Proteomes" id="UP000199532"/>
    </source>
</evidence>
<dbReference type="EMBL" id="FNXY01000003">
    <property type="protein sequence ID" value="SEI74128.1"/>
    <property type="molecule type" value="Genomic_DNA"/>
</dbReference>
<dbReference type="Proteomes" id="UP000199532">
    <property type="component" value="Unassembled WGS sequence"/>
</dbReference>
<keyword evidence="3" id="KW-1185">Reference proteome</keyword>
<accession>A0A1H6T241</accession>
<feature type="signal peptide" evidence="1">
    <location>
        <begin position="1"/>
        <end position="19"/>
    </location>
</feature>
<dbReference type="STRING" id="408657.SAMN04487995_1969"/>
<dbReference type="AlphaFoldDB" id="A0A1H6T241"/>
<protein>
    <recommendedName>
        <fullName evidence="4">Outer membrane protein beta-barrel domain-containing protein</fullName>
    </recommendedName>
</protein>
<gene>
    <name evidence="2" type="ORF">SAMN04487995_1969</name>
</gene>
<organism evidence="2 3">
    <name type="scientific">Dyadobacter koreensis</name>
    <dbReference type="NCBI Taxonomy" id="408657"/>
    <lineage>
        <taxon>Bacteria</taxon>
        <taxon>Pseudomonadati</taxon>
        <taxon>Bacteroidota</taxon>
        <taxon>Cytophagia</taxon>
        <taxon>Cytophagales</taxon>
        <taxon>Spirosomataceae</taxon>
        <taxon>Dyadobacter</taxon>
    </lineage>
</organism>
<name>A0A1H6T241_9BACT</name>
<evidence type="ECO:0000256" key="1">
    <source>
        <dbReference type="SAM" id="SignalP"/>
    </source>
</evidence>
<keyword evidence="1" id="KW-0732">Signal</keyword>
<sequence>MKKIVALIFFSLLINISFAQDTTRIFFKEESDTLVKQRFIDRYENVFMTKVPTRHMLKVGLSQYYQAVPYPLTDDKTLNNLSLHVGYEVKFLPAFSLALSGHFPLYGVHRPVKESIQNTVLDAQLRWFVNMRKRIKLGKSANNFSGNYMALFYNIPGTLNNDPKAGLKLGFQRRFLNHGFMDFSFAVFKPVSDYYNYGFGTLGLQFSTQASFGFAIGDWKKSATAPFCDILFCDEFQGQQWKIRLPEITVGYYLNRIRAGVAFERKIKTSPWTINAQLDAAMNNGFNYIRYDHDVTIGYNETDQLITMTVPYANVYSREKILILSVQPRYYFLQKRQRQKGKGGNGLSGWYTGLNTEYSYYKGKHSGWQIPGEDLKSETNIIQAGPLLGFQLRVFRRGYLDINTSYNFKDQLKSTETSFGFRTNIGIGLALGR</sequence>
<reference evidence="2 3" key="1">
    <citation type="submission" date="2016-10" db="EMBL/GenBank/DDBJ databases">
        <authorList>
            <person name="de Groot N.N."/>
        </authorList>
    </citation>
    <scope>NUCLEOTIDE SEQUENCE [LARGE SCALE GENOMIC DNA]</scope>
    <source>
        <strain evidence="2 3">DSM 19938</strain>
    </source>
</reference>
<evidence type="ECO:0008006" key="4">
    <source>
        <dbReference type="Google" id="ProtNLM"/>
    </source>
</evidence>
<feature type="chain" id="PRO_5011474006" description="Outer membrane protein beta-barrel domain-containing protein" evidence="1">
    <location>
        <begin position="20"/>
        <end position="433"/>
    </location>
</feature>
<proteinExistence type="predicted"/>
<dbReference type="OrthoDB" id="912723at2"/>
<dbReference type="RefSeq" id="WP_090334987.1">
    <property type="nucleotide sequence ID" value="NZ_FNXY01000003.1"/>
</dbReference>